<dbReference type="OrthoDB" id="256753at2"/>
<dbReference type="Pfam" id="PF15887">
    <property type="entry name" value="Peptidase_Mx"/>
    <property type="match status" value="1"/>
</dbReference>
<organism evidence="2 3">
    <name type="scientific">Aquisphaera giovannonii</name>
    <dbReference type="NCBI Taxonomy" id="406548"/>
    <lineage>
        <taxon>Bacteria</taxon>
        <taxon>Pseudomonadati</taxon>
        <taxon>Planctomycetota</taxon>
        <taxon>Planctomycetia</taxon>
        <taxon>Isosphaerales</taxon>
        <taxon>Isosphaeraceae</taxon>
        <taxon>Aquisphaera</taxon>
    </lineage>
</organism>
<dbReference type="AlphaFoldDB" id="A0A5B9VXJ5"/>
<dbReference type="Pfam" id="PF10005">
    <property type="entry name" value="Zn_ribbon_DZR_6"/>
    <property type="match status" value="1"/>
</dbReference>
<dbReference type="Gene3D" id="3.40.390.70">
    <property type="match status" value="1"/>
</dbReference>
<dbReference type="InterPro" id="IPR031321">
    <property type="entry name" value="UCP012641"/>
</dbReference>
<dbReference type="InterPro" id="IPR011201">
    <property type="entry name" value="Zinc-ribbon_6_bact"/>
</dbReference>
<evidence type="ECO:0000313" key="3">
    <source>
        <dbReference type="Proteomes" id="UP000324233"/>
    </source>
</evidence>
<reference evidence="2 3" key="1">
    <citation type="submission" date="2019-08" db="EMBL/GenBank/DDBJ databases">
        <title>Deep-cultivation of Planctomycetes and their phenomic and genomic characterization uncovers novel biology.</title>
        <authorList>
            <person name="Wiegand S."/>
            <person name="Jogler M."/>
            <person name="Boedeker C."/>
            <person name="Pinto D."/>
            <person name="Vollmers J."/>
            <person name="Rivas-Marin E."/>
            <person name="Kohn T."/>
            <person name="Peeters S.H."/>
            <person name="Heuer A."/>
            <person name="Rast P."/>
            <person name="Oberbeckmann S."/>
            <person name="Bunk B."/>
            <person name="Jeske O."/>
            <person name="Meyerdierks A."/>
            <person name="Storesund J.E."/>
            <person name="Kallscheuer N."/>
            <person name="Luecker S."/>
            <person name="Lage O.M."/>
            <person name="Pohl T."/>
            <person name="Merkel B.J."/>
            <person name="Hornburger P."/>
            <person name="Mueller R.-W."/>
            <person name="Bruemmer F."/>
            <person name="Labrenz M."/>
            <person name="Spormann A.M."/>
            <person name="Op den Camp H."/>
            <person name="Overmann J."/>
            <person name="Amann R."/>
            <person name="Jetten M.S.M."/>
            <person name="Mascher T."/>
            <person name="Medema M.H."/>
            <person name="Devos D.P."/>
            <person name="Kaster A.-K."/>
            <person name="Ovreas L."/>
            <person name="Rohde M."/>
            <person name="Galperin M.Y."/>
            <person name="Jogler C."/>
        </authorList>
    </citation>
    <scope>NUCLEOTIDE SEQUENCE [LARGE SCALE GENOMIC DNA]</scope>
    <source>
        <strain evidence="2 3">OJF2</strain>
    </source>
</reference>
<sequence>MKVFHCGQCDHLIFFENFACTNCGHTLAFLPDRIDMVALERADGDHWNVLGAGNEGLTYKLCRNYTHENVCNWAVPADDPDPFCRSCRLNRVIPNLSQPGTTEAWAKLEAAKRRLLYSLLYLGLPVPTKAEEPERGLAFDFLADPPDDSAEPKVLTGHANGVITINIAEADDAEREKRRVGMHEPYRTLVGHFRHEVGHYYWDLLIKDSPQLDECRRLFGDDREDYGEALKRHYANGPRLDWASQFISAYASSHPWEDWAESWAHYLHMTATMDTAIRSGVSLQPGSPGEPTWKPKAAGAGYQDFSFDELMEGWFAVTYTMNNLNRCMGLPDAYPFVLATPVLDKLRFVHRVVRLSAETARRTGAVNGIKVELVEA</sequence>
<protein>
    <recommendedName>
        <fullName evidence="1">Zinc-ribbon domain-containing protein</fullName>
    </recommendedName>
</protein>
<name>A0A5B9VXJ5_9BACT</name>
<evidence type="ECO:0000259" key="1">
    <source>
        <dbReference type="Pfam" id="PF10005"/>
    </source>
</evidence>
<dbReference type="EMBL" id="CP042997">
    <property type="protein sequence ID" value="QEH33096.1"/>
    <property type="molecule type" value="Genomic_DNA"/>
</dbReference>
<evidence type="ECO:0000313" key="2">
    <source>
        <dbReference type="EMBL" id="QEH33096.1"/>
    </source>
</evidence>
<dbReference type="KEGG" id="agv:OJF2_15930"/>
<keyword evidence="3" id="KW-1185">Reference proteome</keyword>
<proteinExistence type="predicted"/>
<dbReference type="Proteomes" id="UP000324233">
    <property type="component" value="Chromosome"/>
</dbReference>
<accession>A0A5B9VXJ5</accession>
<dbReference type="PIRSF" id="PIRSF012641">
    <property type="entry name" value="UCP012641"/>
    <property type="match status" value="1"/>
</dbReference>
<dbReference type="RefSeq" id="WP_148592737.1">
    <property type="nucleotide sequence ID" value="NZ_CP042997.1"/>
</dbReference>
<gene>
    <name evidence="2" type="ORF">OJF2_15930</name>
</gene>
<feature type="domain" description="Zinc-ribbon" evidence="1">
    <location>
        <begin position="3"/>
        <end position="98"/>
    </location>
</feature>